<evidence type="ECO:0000259" key="3">
    <source>
        <dbReference type="Pfam" id="PF05548"/>
    </source>
</evidence>
<feature type="region of interest" description="Disordered" evidence="1">
    <location>
        <begin position="589"/>
        <end position="739"/>
    </location>
</feature>
<evidence type="ECO:0000313" key="5">
    <source>
        <dbReference type="Proteomes" id="UP001054902"/>
    </source>
</evidence>
<gene>
    <name evidence="4" type="ORF">CTEN210_00481</name>
</gene>
<keyword evidence="2" id="KW-0732">Signal</keyword>
<dbReference type="EMBL" id="BLLK01000019">
    <property type="protein sequence ID" value="GFH44007.1"/>
    <property type="molecule type" value="Genomic_DNA"/>
</dbReference>
<evidence type="ECO:0000313" key="4">
    <source>
        <dbReference type="EMBL" id="GFH44007.1"/>
    </source>
</evidence>
<feature type="compositionally biased region" description="Low complexity" evidence="1">
    <location>
        <begin position="631"/>
        <end position="645"/>
    </location>
</feature>
<feature type="compositionally biased region" description="Low complexity" evidence="1">
    <location>
        <begin position="660"/>
        <end position="679"/>
    </location>
</feature>
<feature type="compositionally biased region" description="Low complexity" evidence="1">
    <location>
        <begin position="591"/>
        <end position="601"/>
    </location>
</feature>
<evidence type="ECO:0000256" key="2">
    <source>
        <dbReference type="SAM" id="SignalP"/>
    </source>
</evidence>
<dbReference type="SUPFAM" id="SSF55486">
    <property type="entry name" value="Metalloproteases ('zincins'), catalytic domain"/>
    <property type="match status" value="1"/>
</dbReference>
<feature type="compositionally biased region" description="Low complexity" evidence="1">
    <location>
        <begin position="699"/>
        <end position="711"/>
    </location>
</feature>
<feature type="compositionally biased region" description="Pro residues" evidence="1">
    <location>
        <begin position="602"/>
        <end position="614"/>
    </location>
</feature>
<comment type="caution">
    <text evidence="4">The sequence shown here is derived from an EMBL/GenBank/DDBJ whole genome shotgun (WGS) entry which is preliminary data.</text>
</comment>
<feature type="signal peptide" evidence="2">
    <location>
        <begin position="1"/>
        <end position="21"/>
    </location>
</feature>
<dbReference type="PANTHER" id="PTHR33683">
    <property type="entry name" value="1, PUTATIVE-RELATED"/>
    <property type="match status" value="1"/>
</dbReference>
<dbReference type="PANTHER" id="PTHR33683:SF46">
    <property type="entry name" value="SUSHI DOMAIN-CONTAINING PROTEIN"/>
    <property type="match status" value="1"/>
</dbReference>
<dbReference type="AlphaFoldDB" id="A0AAD3CDC4"/>
<organism evidence="4 5">
    <name type="scientific">Chaetoceros tenuissimus</name>
    <dbReference type="NCBI Taxonomy" id="426638"/>
    <lineage>
        <taxon>Eukaryota</taxon>
        <taxon>Sar</taxon>
        <taxon>Stramenopiles</taxon>
        <taxon>Ochrophyta</taxon>
        <taxon>Bacillariophyta</taxon>
        <taxon>Coscinodiscophyceae</taxon>
        <taxon>Chaetocerotophycidae</taxon>
        <taxon>Chaetocerotales</taxon>
        <taxon>Chaetocerotaceae</taxon>
        <taxon>Chaetoceros</taxon>
    </lineage>
</organism>
<feature type="compositionally biased region" description="Pro residues" evidence="1">
    <location>
        <begin position="680"/>
        <end position="698"/>
    </location>
</feature>
<keyword evidence="5" id="KW-1185">Reference proteome</keyword>
<feature type="compositionally biased region" description="Pro residues" evidence="1">
    <location>
        <begin position="712"/>
        <end position="726"/>
    </location>
</feature>
<dbReference type="InterPro" id="IPR008752">
    <property type="entry name" value="Peptidase_M11"/>
</dbReference>
<proteinExistence type="predicted"/>
<accession>A0AAD3CDC4</accession>
<dbReference type="Proteomes" id="UP001054902">
    <property type="component" value="Unassembled WGS sequence"/>
</dbReference>
<sequence length="1036" mass="109055">MYPKHALTALLLASSAFLGSAASLRNNDRSNNGRRKKLDDNSECTILVAEYLQIPGETAAPDYTIDCGMDNGMIYRIQATDSQKEVLKQKWAKKEIASGATRLNVGVGAFADENALFIPPGLDIAKNLRKGPKKNRRKLAPLTGDKPILVVKVTDSGGLARSESAAQIGDDIFGTINDPVNLKSQLFDCSHGQMNVIPGTIPNASTNQAAPGVIEVTIPISLTDKSNNEIHNAITAAVNAKLGTNLGNGWESITEPYHHVMYVIEKCYVDCGWAAYAYVNAWMSLYQSSYYKQVGVQVHELGHNFGFAHSGGLNGATYTDHTGMMGNPLYSDDVGKMCYNAAKNWQIGWYDDAKILINPLVEQTKTVNLVGIADYDVRNGKPVVVKIETGAGDDYFVGFNRAIRANAQNDEADNEVTIVQVEDGNGESYSQSWLRAHLVQGESYTIPNFAGTEYPLTIIATKIDLASNPGFATVRFDYESGPTAAPTTAPCYSGTASVSIVQDSYPSETTWDIRDDANAEVASGRNASGASNIALANGYYTFTIYDSYSDGICCGFGNGSYSLQVGNTVVKTGGEFGSQESTQFEICGNVSSPTAAPTQAPTSPPTNPPSPAPTSSPTTAPTKSPTPNPTSAPSSAPSSAPTASPTKPPTPNPTLPPTLAPTKAPTSAPTSSPTAAPTKSPTPNPTVPPTNPPSPAPTSSPTSSPTAAPTQSPSPNPTTAPSPAPTPAVTTSPPSGGCDIVRVEILTDNYPGETSWQLTDATSAEVLSGGGYTASSTTFSSEVCVDDWTSLSFTINDTYGDGICCAYGSGSYTVTVNGSTVLSGGSFGSSETKPLQATPCDNGEEIVGGEVVCKCASDEIRITVDLTTDNYPRETTWTLSTCDNVEVDAGSYTDGQTEHTDSICVPNNVAYRFQINDSYSDGICCSYGQGNYQISVDGIQVVSAVGDFGSSEVQDLNGVCSTNIVVSDPPLKCSSVTRKQDCQGNCEWVGNGNKNGRCTLKPKEEPTPKCAACRSTGTSCCGSCVNNGPKWMRGCY</sequence>
<dbReference type="Pfam" id="PF05548">
    <property type="entry name" value="Peptidase_M11"/>
    <property type="match status" value="1"/>
</dbReference>
<protein>
    <recommendedName>
        <fullName evidence="3">Peptidase M11 gametolysin domain-containing protein</fullName>
    </recommendedName>
</protein>
<reference evidence="4 5" key="1">
    <citation type="journal article" date="2021" name="Sci. Rep.">
        <title>The genome of the diatom Chaetoceros tenuissimus carries an ancient integrated fragment of an extant virus.</title>
        <authorList>
            <person name="Hongo Y."/>
            <person name="Kimura K."/>
            <person name="Takaki Y."/>
            <person name="Yoshida Y."/>
            <person name="Baba S."/>
            <person name="Kobayashi G."/>
            <person name="Nagasaki K."/>
            <person name="Hano T."/>
            <person name="Tomaru Y."/>
        </authorList>
    </citation>
    <scope>NUCLEOTIDE SEQUENCE [LARGE SCALE GENOMIC DNA]</scope>
    <source>
        <strain evidence="4 5">NIES-3715</strain>
    </source>
</reference>
<feature type="chain" id="PRO_5042272368" description="Peptidase M11 gametolysin domain-containing protein" evidence="2">
    <location>
        <begin position="22"/>
        <end position="1036"/>
    </location>
</feature>
<evidence type="ECO:0000256" key="1">
    <source>
        <dbReference type="SAM" id="MobiDB-lite"/>
    </source>
</evidence>
<name>A0AAD3CDC4_9STRA</name>
<feature type="compositionally biased region" description="Pro residues" evidence="1">
    <location>
        <begin position="646"/>
        <end position="659"/>
    </location>
</feature>
<feature type="domain" description="Peptidase M11 gametolysin" evidence="3">
    <location>
        <begin position="155"/>
        <end position="353"/>
    </location>
</feature>